<comment type="caution">
    <text evidence="2">The sequence shown here is derived from an EMBL/GenBank/DDBJ whole genome shotgun (WGS) entry which is preliminary data.</text>
</comment>
<reference evidence="2 3" key="1">
    <citation type="submission" date="2019-11" db="EMBL/GenBank/DDBJ databases">
        <title>Metabolism of dissolved organic matter in forest soils.</title>
        <authorList>
            <person name="Cyle K.T."/>
            <person name="Wilhelm R.C."/>
            <person name="Martinez C.E."/>
        </authorList>
    </citation>
    <scope>NUCLEOTIDE SEQUENCE [LARGE SCALE GENOMIC DNA]</scope>
    <source>
        <strain evidence="2 3">1N</strain>
    </source>
</reference>
<keyword evidence="3" id="KW-1185">Reference proteome</keyword>
<dbReference type="EMBL" id="WOEY01000042">
    <property type="protein sequence ID" value="NPT41832.1"/>
    <property type="molecule type" value="Genomic_DNA"/>
</dbReference>
<proteinExistence type="predicted"/>
<sequence>MSMVRFRPRPPGFSPRKSQDSWGFSFSDGIRGGMVCLPLRQGVLGGIGRRVIKSRQFKDLHASARSALHWRVTAPNTSFRILKLGLLRTLRQHGKAATGAEPFARRLTV</sequence>
<organism evidence="2 3">
    <name type="scientific">Paraburkholderia solitsugae</name>
    <dbReference type="NCBI Taxonomy" id="2675748"/>
    <lineage>
        <taxon>Bacteria</taxon>
        <taxon>Pseudomonadati</taxon>
        <taxon>Pseudomonadota</taxon>
        <taxon>Betaproteobacteria</taxon>
        <taxon>Burkholderiales</taxon>
        <taxon>Burkholderiaceae</taxon>
        <taxon>Paraburkholderia</taxon>
    </lineage>
</organism>
<evidence type="ECO:0000256" key="1">
    <source>
        <dbReference type="SAM" id="MobiDB-lite"/>
    </source>
</evidence>
<evidence type="ECO:0000313" key="2">
    <source>
        <dbReference type="EMBL" id="NPT41832.1"/>
    </source>
</evidence>
<gene>
    <name evidence="2" type="ORF">GNZ12_10990</name>
</gene>
<accession>A0ABX2BQL1</accession>
<evidence type="ECO:0000313" key="3">
    <source>
        <dbReference type="Proteomes" id="UP000652198"/>
    </source>
</evidence>
<protein>
    <submittedName>
        <fullName evidence="2">Uncharacterized protein</fullName>
    </submittedName>
</protein>
<name>A0ABX2BQL1_9BURK</name>
<feature type="region of interest" description="Disordered" evidence="1">
    <location>
        <begin position="1"/>
        <end position="20"/>
    </location>
</feature>
<dbReference type="Proteomes" id="UP000652198">
    <property type="component" value="Unassembled WGS sequence"/>
</dbReference>
<dbReference type="RefSeq" id="WP_172310370.1">
    <property type="nucleotide sequence ID" value="NZ_WOEY01000042.1"/>
</dbReference>